<dbReference type="InterPro" id="IPR050695">
    <property type="entry name" value="N-acetylmuramoyl_amidase_3"/>
</dbReference>
<feature type="signal peptide" evidence="3">
    <location>
        <begin position="1"/>
        <end position="26"/>
    </location>
</feature>
<dbReference type="SMART" id="SM00646">
    <property type="entry name" value="Ami_3"/>
    <property type="match status" value="1"/>
</dbReference>
<name>A0ABY6NZR2_9NOCA</name>
<dbReference type="EMBL" id="CP110615">
    <property type="protein sequence ID" value="UZJ24506.1"/>
    <property type="molecule type" value="Genomic_DNA"/>
</dbReference>
<feature type="compositionally biased region" description="Low complexity" evidence="2">
    <location>
        <begin position="58"/>
        <end position="74"/>
    </location>
</feature>
<accession>A0ABY6NZR2</accession>
<feature type="compositionally biased region" description="Pro residues" evidence="2">
    <location>
        <begin position="47"/>
        <end position="57"/>
    </location>
</feature>
<feature type="compositionally biased region" description="Low complexity" evidence="2">
    <location>
        <begin position="87"/>
        <end position="97"/>
    </location>
</feature>
<evidence type="ECO:0000256" key="1">
    <source>
        <dbReference type="ARBA" id="ARBA00022801"/>
    </source>
</evidence>
<organism evidence="5 6">
    <name type="scientific">Rhodococcus antarcticus</name>
    <dbReference type="NCBI Taxonomy" id="2987751"/>
    <lineage>
        <taxon>Bacteria</taxon>
        <taxon>Bacillati</taxon>
        <taxon>Actinomycetota</taxon>
        <taxon>Actinomycetes</taxon>
        <taxon>Mycobacteriales</taxon>
        <taxon>Nocardiaceae</taxon>
        <taxon>Rhodococcus</taxon>
    </lineage>
</organism>
<proteinExistence type="predicted"/>
<dbReference type="SUPFAM" id="SSF53187">
    <property type="entry name" value="Zn-dependent exopeptidases"/>
    <property type="match status" value="1"/>
</dbReference>
<evidence type="ECO:0000313" key="5">
    <source>
        <dbReference type="EMBL" id="UZJ24506.1"/>
    </source>
</evidence>
<evidence type="ECO:0000259" key="4">
    <source>
        <dbReference type="SMART" id="SM00646"/>
    </source>
</evidence>
<feature type="compositionally biased region" description="Pro residues" evidence="2">
    <location>
        <begin position="75"/>
        <end position="86"/>
    </location>
</feature>
<feature type="domain" description="MurNAc-LAA" evidence="4">
    <location>
        <begin position="183"/>
        <end position="304"/>
    </location>
</feature>
<keyword evidence="6" id="KW-1185">Reference proteome</keyword>
<dbReference type="Gene3D" id="3.40.630.40">
    <property type="entry name" value="Zn-dependent exopeptidases"/>
    <property type="match status" value="1"/>
</dbReference>
<dbReference type="PANTHER" id="PTHR30404:SF0">
    <property type="entry name" value="N-ACETYLMURAMOYL-L-ALANINE AMIDASE AMIC"/>
    <property type="match status" value="1"/>
</dbReference>
<dbReference type="Pfam" id="PF01520">
    <property type="entry name" value="Amidase_3"/>
    <property type="match status" value="1"/>
</dbReference>
<keyword evidence="3" id="KW-0732">Signal</keyword>
<dbReference type="InterPro" id="IPR002508">
    <property type="entry name" value="MurNAc-LAA_cat"/>
</dbReference>
<sequence>MQAQGPVRAGPPVATALVLTVALALAGCSSGPPVAQAPAPDSRTTTAPPPTTAPVPPTTSLLATTTVPATTTPATPAPATPPPPTAAAPGARSAAGAVVVLDPGHNGANGSHPGQVNAPVPDGRGGTKACNTTGTSTDGGYPEHAFTFAVATETARLLQAQGVTVRLTRPDDSGVGPCVDERAAIGNRAGADVVVSIHGDGAAAAGHGFHVAYASPPLDAAQSGPSPSLARTVRDTLVADGLTPSTYLGREGLDPRADLAGLNLSTQPTVLVELVNMRNSGDAAAATSTAGRTTFARALADAVLAWLAAR</sequence>
<feature type="chain" id="PRO_5045779501" evidence="3">
    <location>
        <begin position="27"/>
        <end position="310"/>
    </location>
</feature>
<dbReference type="CDD" id="cd02696">
    <property type="entry name" value="MurNAc-LAA"/>
    <property type="match status" value="1"/>
</dbReference>
<dbReference type="Proteomes" id="UP001164965">
    <property type="component" value="Chromosome"/>
</dbReference>
<evidence type="ECO:0000256" key="2">
    <source>
        <dbReference type="SAM" id="MobiDB-lite"/>
    </source>
</evidence>
<protein>
    <submittedName>
        <fullName evidence="5">N-acetylmuramoyl-L-alanine amidase</fullName>
    </submittedName>
</protein>
<evidence type="ECO:0000256" key="3">
    <source>
        <dbReference type="SAM" id="SignalP"/>
    </source>
</evidence>
<evidence type="ECO:0000313" key="6">
    <source>
        <dbReference type="Proteomes" id="UP001164965"/>
    </source>
</evidence>
<feature type="region of interest" description="Disordered" evidence="2">
    <location>
        <begin position="31"/>
        <end position="137"/>
    </location>
</feature>
<gene>
    <name evidence="5" type="ORF">RHODO2019_15425</name>
</gene>
<keyword evidence="1" id="KW-0378">Hydrolase</keyword>
<reference evidence="5" key="1">
    <citation type="submission" date="2022-10" db="EMBL/GenBank/DDBJ databases">
        <title>Rhodococcus sp.75.</title>
        <authorList>
            <person name="Sun M."/>
        </authorList>
    </citation>
    <scope>NUCLEOTIDE SEQUENCE</scope>
    <source>
        <strain evidence="5">75</strain>
    </source>
</reference>
<feature type="compositionally biased region" description="Low complexity" evidence="2">
    <location>
        <begin position="37"/>
        <end position="46"/>
    </location>
</feature>
<dbReference type="PANTHER" id="PTHR30404">
    <property type="entry name" value="N-ACETYLMURAMOYL-L-ALANINE AMIDASE"/>
    <property type="match status" value="1"/>
</dbReference>